<dbReference type="Proteomes" id="UP000198549">
    <property type="component" value="Chromosome I"/>
</dbReference>
<evidence type="ECO:0000259" key="7">
    <source>
        <dbReference type="Pfam" id="PF00155"/>
    </source>
</evidence>
<sequence>MKYSSMVERISGETVTAWDIHYAACDAQARGEDAIVLSIGDPDFATADEICAAAVQAINAGDTHYTHVIGRPELREAVALKQTALLGQPVSADNVALVAGAQNGLYATAMCLFEQGDEVLVPAPMYLTYAASIQASGALLVPIAQPAEDDFRLTLAAIEAVVTDKTRGIALATPNNPTGNVYTHEELEAVALVAQRHNLWVISDEVYGQLTYDRPHQSVATFEGMADRTVVLNSLSKSHAMTGWRVGWVVGPRALIGHLDNLLLCMLYGLPGFIQAAALKALELDEQVVSHARELYLRRRNLVVDGLRNVPLLKCKVPEAGMFMLVDVRESGLSSTEFAWQLFRATGVAVLDASAFGASTAGFVRISFTVSDAALRDACRRIAGFVEGLQARS</sequence>
<dbReference type="InterPro" id="IPR004839">
    <property type="entry name" value="Aminotransferase_I/II_large"/>
</dbReference>
<dbReference type="PROSITE" id="PS00105">
    <property type="entry name" value="AA_TRANSFER_CLASS_1"/>
    <property type="match status" value="1"/>
</dbReference>
<keyword evidence="11" id="KW-1185">Reference proteome</keyword>
<dbReference type="GO" id="GO:0006520">
    <property type="term" value="P:amino acid metabolic process"/>
    <property type="evidence" value="ECO:0007669"/>
    <property type="project" value="InterPro"/>
</dbReference>
<dbReference type="EMBL" id="LT629709">
    <property type="protein sequence ID" value="SDP21514.1"/>
    <property type="molecule type" value="Genomic_DNA"/>
</dbReference>
<reference evidence="8 13" key="4">
    <citation type="submission" date="2019-09" db="EMBL/GenBank/DDBJ databases">
        <title>Draft genome sequences of 48 bacterial type strains from the CCUG.</title>
        <authorList>
            <person name="Tunovic T."/>
            <person name="Pineiro-Iglesias B."/>
            <person name="Unosson C."/>
            <person name="Inganas E."/>
            <person name="Ohlen M."/>
            <person name="Cardew S."/>
            <person name="Jensie-Markopoulos S."/>
            <person name="Salva-Serra F."/>
            <person name="Jaen-Luchoro D."/>
            <person name="Karlsson R."/>
            <person name="Svensson-Stadler L."/>
            <person name="Chun J."/>
            <person name="Moore E."/>
        </authorList>
    </citation>
    <scope>NUCLEOTIDE SEQUENCE [LARGE SCALE GENOMIC DNA]</scope>
    <source>
        <strain evidence="8 13">CCUG 53116</strain>
    </source>
</reference>
<proteinExistence type="inferred from homology"/>
<evidence type="ECO:0000313" key="13">
    <source>
        <dbReference type="Proteomes" id="UP000460142"/>
    </source>
</evidence>
<dbReference type="Proteomes" id="UP000186756">
    <property type="component" value="Unassembled WGS sequence"/>
</dbReference>
<feature type="domain" description="Aminotransferase class I/classII large" evidence="7">
    <location>
        <begin position="33"/>
        <end position="382"/>
    </location>
</feature>
<evidence type="ECO:0000313" key="8">
    <source>
        <dbReference type="EMBL" id="KAB0482245.1"/>
    </source>
</evidence>
<evidence type="ECO:0000256" key="6">
    <source>
        <dbReference type="RuleBase" id="RU000481"/>
    </source>
</evidence>
<dbReference type="InterPro" id="IPR015422">
    <property type="entry name" value="PyrdxlP-dep_Trfase_small"/>
</dbReference>
<evidence type="ECO:0000256" key="5">
    <source>
        <dbReference type="ARBA" id="ARBA00022898"/>
    </source>
</evidence>
<name>A0A1H0QW74_PSERE</name>
<comment type="cofactor">
    <cofactor evidence="1 6">
        <name>pyridoxal 5'-phosphate</name>
        <dbReference type="ChEBI" id="CHEBI:597326"/>
    </cofactor>
</comment>
<evidence type="ECO:0000313" key="10">
    <source>
        <dbReference type="EMBL" id="SDP21514.1"/>
    </source>
</evidence>
<evidence type="ECO:0000256" key="1">
    <source>
        <dbReference type="ARBA" id="ARBA00001933"/>
    </source>
</evidence>
<dbReference type="InterPro" id="IPR015424">
    <property type="entry name" value="PyrdxlP-dep_Trfase"/>
</dbReference>
<dbReference type="SUPFAM" id="SSF53383">
    <property type="entry name" value="PLP-dependent transferases"/>
    <property type="match status" value="1"/>
</dbReference>
<dbReference type="EMBL" id="VZPS01000020">
    <property type="protein sequence ID" value="KAB0482245.1"/>
    <property type="molecule type" value="Genomic_DNA"/>
</dbReference>
<reference evidence="11" key="2">
    <citation type="submission" date="2017-01" db="EMBL/GenBank/DDBJ databases">
        <authorList>
            <person name="Poblete-Castro I."/>
        </authorList>
    </citation>
    <scope>NUCLEOTIDE SEQUENCE [LARGE SCALE GENOMIC DNA]</scope>
    <source>
        <strain evidence="11">DSM 18361 / CCUG 53116 / MT1</strain>
    </source>
</reference>
<keyword evidence="3 6" id="KW-0032">Aminotransferase</keyword>
<dbReference type="FunFam" id="3.40.640.10:FF:000033">
    <property type="entry name" value="Aspartate aminotransferase"/>
    <property type="match status" value="1"/>
</dbReference>
<dbReference type="Proteomes" id="UP000460142">
    <property type="component" value="Unassembled WGS sequence"/>
</dbReference>
<dbReference type="GO" id="GO:0030170">
    <property type="term" value="F:pyridoxal phosphate binding"/>
    <property type="evidence" value="ECO:0007669"/>
    <property type="project" value="InterPro"/>
</dbReference>
<dbReference type="InterPro" id="IPR004838">
    <property type="entry name" value="NHTrfase_class1_PyrdxlP-BS"/>
</dbReference>
<dbReference type="PANTHER" id="PTHR46383:SF1">
    <property type="entry name" value="ASPARTATE AMINOTRANSFERASE"/>
    <property type="match status" value="1"/>
</dbReference>
<evidence type="ECO:0000256" key="3">
    <source>
        <dbReference type="ARBA" id="ARBA00022576"/>
    </source>
</evidence>
<protein>
    <recommendedName>
        <fullName evidence="6">Aminotransferase</fullName>
        <ecNumber evidence="6">2.6.1.-</ecNumber>
    </recommendedName>
</protein>
<dbReference type="PANTHER" id="PTHR46383">
    <property type="entry name" value="ASPARTATE AMINOTRANSFERASE"/>
    <property type="match status" value="1"/>
</dbReference>
<dbReference type="OrthoDB" id="9803354at2"/>
<keyword evidence="10" id="KW-0670">Pyruvate</keyword>
<evidence type="ECO:0000313" key="12">
    <source>
        <dbReference type="Proteomes" id="UP000198549"/>
    </source>
</evidence>
<gene>
    <name evidence="9" type="ORF">BVK86_23200</name>
    <name evidence="8" type="ORF">F7R15_23470</name>
    <name evidence="10" type="ORF">SAMN04490202_3317</name>
</gene>
<dbReference type="AlphaFoldDB" id="A0A1H0QW74"/>
<keyword evidence="5" id="KW-0663">Pyridoxal phosphate</keyword>
<reference evidence="9" key="3">
    <citation type="submission" date="2017-01" db="EMBL/GenBank/DDBJ databases">
        <authorList>
            <person name="Mah S.A."/>
            <person name="Swanson W.J."/>
            <person name="Moy G.W."/>
            <person name="Vacquier V.D."/>
        </authorList>
    </citation>
    <scope>NUCLEOTIDE SEQUENCE [LARGE SCALE GENOMIC DNA]</scope>
    <source>
        <strain evidence="9">MT1</strain>
    </source>
</reference>
<dbReference type="RefSeq" id="WP_075948641.1">
    <property type="nucleotide sequence ID" value="NZ_LT629709.1"/>
</dbReference>
<dbReference type="Gene3D" id="3.40.640.10">
    <property type="entry name" value="Type I PLP-dependent aspartate aminotransferase-like (Major domain)"/>
    <property type="match status" value="1"/>
</dbReference>
<dbReference type="GO" id="GO:0008483">
    <property type="term" value="F:transaminase activity"/>
    <property type="evidence" value="ECO:0007669"/>
    <property type="project" value="UniProtKB-KW"/>
</dbReference>
<evidence type="ECO:0000256" key="2">
    <source>
        <dbReference type="ARBA" id="ARBA00007441"/>
    </source>
</evidence>
<dbReference type="Pfam" id="PF00155">
    <property type="entry name" value="Aminotran_1_2"/>
    <property type="match status" value="1"/>
</dbReference>
<reference evidence="10 12" key="1">
    <citation type="submission" date="2016-10" db="EMBL/GenBank/DDBJ databases">
        <authorList>
            <person name="de Groot N.N."/>
        </authorList>
    </citation>
    <scope>NUCLEOTIDE SEQUENCE [LARGE SCALE GENOMIC DNA]</scope>
    <source>
        <strain evidence="10 12">BS3776</strain>
    </source>
</reference>
<dbReference type="CDD" id="cd00609">
    <property type="entry name" value="AAT_like"/>
    <property type="match status" value="1"/>
</dbReference>
<dbReference type="InterPro" id="IPR050596">
    <property type="entry name" value="AspAT/PAT-like"/>
</dbReference>
<dbReference type="EC" id="2.6.1.-" evidence="6"/>
<comment type="similarity">
    <text evidence="2 6">Belongs to the class-I pyridoxal-phosphate-dependent aminotransferase family.</text>
</comment>
<evidence type="ECO:0000313" key="9">
    <source>
        <dbReference type="EMBL" id="OLU00068.1"/>
    </source>
</evidence>
<keyword evidence="4 6" id="KW-0808">Transferase</keyword>
<evidence type="ECO:0000313" key="11">
    <source>
        <dbReference type="Proteomes" id="UP000186756"/>
    </source>
</evidence>
<evidence type="ECO:0000256" key="4">
    <source>
        <dbReference type="ARBA" id="ARBA00022679"/>
    </source>
</evidence>
<dbReference type="InterPro" id="IPR015421">
    <property type="entry name" value="PyrdxlP-dep_Trfase_major"/>
</dbReference>
<dbReference type="Gene3D" id="3.90.1150.10">
    <property type="entry name" value="Aspartate Aminotransferase, domain 1"/>
    <property type="match status" value="1"/>
</dbReference>
<dbReference type="EMBL" id="MSTQ01000018">
    <property type="protein sequence ID" value="OLU00068.1"/>
    <property type="molecule type" value="Genomic_DNA"/>
</dbReference>
<organism evidence="10 12">
    <name type="scientific">Pseudomonas reinekei</name>
    <dbReference type="NCBI Taxonomy" id="395598"/>
    <lineage>
        <taxon>Bacteria</taxon>
        <taxon>Pseudomonadati</taxon>
        <taxon>Pseudomonadota</taxon>
        <taxon>Gammaproteobacteria</taxon>
        <taxon>Pseudomonadales</taxon>
        <taxon>Pseudomonadaceae</taxon>
        <taxon>Pseudomonas</taxon>
    </lineage>
</organism>
<accession>A0A1H0QW74</accession>